<proteinExistence type="predicted"/>
<reference evidence="1 2" key="1">
    <citation type="submission" date="2018-02" db="EMBL/GenBank/DDBJ databases">
        <authorList>
            <person name="Cohen D.B."/>
            <person name="Kent A.D."/>
        </authorList>
    </citation>
    <scope>NUCLEOTIDE SEQUENCE [LARGE SCALE GENOMIC DNA]</scope>
    <source>
        <strain evidence="1 2">ULC007</strain>
    </source>
</reference>
<dbReference type="Proteomes" id="UP000238634">
    <property type="component" value="Unassembled WGS sequence"/>
</dbReference>
<evidence type="ECO:0000313" key="1">
    <source>
        <dbReference type="EMBL" id="PSB14671.1"/>
    </source>
</evidence>
<sequence>MEPVTIAAAIATLFFSESLKAGGKSFGEGASKIIAQIVSTVRNKFRAFGTEGLLTRAEKQPTEINVDSVKAELVTQMAEDQDFAVEIADLLARLESTGMTIQLMGSEINITGDLEVDRMTQKTSGDSFAEQRMLTNVKAQNIKLGELTQENKSYES</sequence>
<dbReference type="RefSeq" id="WP_073074789.1">
    <property type="nucleotide sequence ID" value="NZ_MPPI01000046.1"/>
</dbReference>
<protein>
    <submittedName>
        <fullName evidence="1">Uncharacterized protein</fullName>
    </submittedName>
</protein>
<dbReference type="AlphaFoldDB" id="A0A2T1D2L2"/>
<comment type="caution">
    <text evidence="1">The sequence shown here is derived from an EMBL/GenBank/DDBJ whole genome shotgun (WGS) entry which is preliminary data.</text>
</comment>
<keyword evidence="2" id="KW-1185">Reference proteome</keyword>
<name>A0A2T1D2L2_9CYAN</name>
<accession>A0A2T1D2L2</accession>
<dbReference type="STRING" id="1920490.GCA_001895925_05374"/>
<dbReference type="EMBL" id="PVWG01000081">
    <property type="protein sequence ID" value="PSB14671.1"/>
    <property type="molecule type" value="Genomic_DNA"/>
</dbReference>
<organism evidence="1 2">
    <name type="scientific">Phormidesmis priestleyi ULC007</name>
    <dbReference type="NCBI Taxonomy" id="1920490"/>
    <lineage>
        <taxon>Bacteria</taxon>
        <taxon>Bacillati</taxon>
        <taxon>Cyanobacteriota</taxon>
        <taxon>Cyanophyceae</taxon>
        <taxon>Leptolyngbyales</taxon>
        <taxon>Leptolyngbyaceae</taxon>
        <taxon>Phormidesmis</taxon>
    </lineage>
</organism>
<reference evidence="1 2" key="2">
    <citation type="submission" date="2018-03" db="EMBL/GenBank/DDBJ databases">
        <title>The ancient ancestry and fast evolution of plastids.</title>
        <authorList>
            <person name="Moore K.R."/>
            <person name="Magnabosco C."/>
            <person name="Momper L."/>
            <person name="Gold D.A."/>
            <person name="Bosak T."/>
            <person name="Fournier G.P."/>
        </authorList>
    </citation>
    <scope>NUCLEOTIDE SEQUENCE [LARGE SCALE GENOMIC DNA]</scope>
    <source>
        <strain evidence="1 2">ULC007</strain>
    </source>
</reference>
<evidence type="ECO:0000313" key="2">
    <source>
        <dbReference type="Proteomes" id="UP000238634"/>
    </source>
</evidence>
<dbReference type="OrthoDB" id="490503at2"/>
<gene>
    <name evidence="1" type="ORF">C7B65_26060</name>
</gene>